<protein>
    <submittedName>
        <fullName evidence="1">Uncharacterized protein</fullName>
    </submittedName>
</protein>
<evidence type="ECO:0000313" key="1">
    <source>
        <dbReference type="EMBL" id="SDJ67748.1"/>
    </source>
</evidence>
<name>A0A1G8VNU6_9EURY</name>
<keyword evidence="2" id="KW-1185">Reference proteome</keyword>
<proteinExistence type="predicted"/>
<gene>
    <name evidence="1" type="ORF">SAMN05216226_10762</name>
</gene>
<accession>A0A1G8VNU6</accession>
<organism evidence="1 2">
    <name type="scientific">Halovenus aranensis</name>
    <dbReference type="NCBI Taxonomy" id="890420"/>
    <lineage>
        <taxon>Archaea</taxon>
        <taxon>Methanobacteriati</taxon>
        <taxon>Methanobacteriota</taxon>
        <taxon>Stenosarchaea group</taxon>
        <taxon>Halobacteria</taxon>
        <taxon>Halobacteriales</taxon>
        <taxon>Haloarculaceae</taxon>
        <taxon>Halovenus</taxon>
    </lineage>
</organism>
<evidence type="ECO:0000313" key="2">
    <source>
        <dbReference type="Proteomes" id="UP000198856"/>
    </source>
</evidence>
<sequence>MESPLPLGDAAKTAKKWIIGASVDFRYSITFTTVDKYIGIWAVAGA</sequence>
<dbReference type="Proteomes" id="UP000198856">
    <property type="component" value="Unassembled WGS sequence"/>
</dbReference>
<dbReference type="EMBL" id="FNFC01000007">
    <property type="protein sequence ID" value="SDJ67748.1"/>
    <property type="molecule type" value="Genomic_DNA"/>
</dbReference>
<dbReference type="AlphaFoldDB" id="A0A1G8VNU6"/>
<reference evidence="1 2" key="1">
    <citation type="submission" date="2016-10" db="EMBL/GenBank/DDBJ databases">
        <authorList>
            <person name="de Groot N.N."/>
        </authorList>
    </citation>
    <scope>NUCLEOTIDE SEQUENCE [LARGE SCALE GENOMIC DNA]</scope>
    <source>
        <strain evidence="1 2">IBRC-M10015</strain>
    </source>
</reference>